<dbReference type="PANTHER" id="PTHR46844">
    <property type="entry name" value="SLR5058 PROTEIN"/>
    <property type="match status" value="1"/>
</dbReference>
<protein>
    <submittedName>
        <fullName evidence="2">NACHT nucleoside triphosphatase domain protein</fullName>
    </submittedName>
</protein>
<dbReference type="Pfam" id="PF05729">
    <property type="entry name" value="NACHT"/>
    <property type="match status" value="1"/>
</dbReference>
<evidence type="ECO:0000313" key="3">
    <source>
        <dbReference type="Proteomes" id="UP000011996"/>
    </source>
</evidence>
<dbReference type="GO" id="GO:0003677">
    <property type="term" value="F:DNA binding"/>
    <property type="evidence" value="ECO:0007669"/>
    <property type="project" value="InterPro"/>
</dbReference>
<dbReference type="EMBL" id="ANOF01000095">
    <property type="protein sequence ID" value="EMI26388.1"/>
    <property type="molecule type" value="Genomic_DNA"/>
</dbReference>
<evidence type="ECO:0000313" key="2">
    <source>
        <dbReference type="EMBL" id="EMI26388.1"/>
    </source>
</evidence>
<dbReference type="PANTHER" id="PTHR46844:SF1">
    <property type="entry name" value="SLR5058 PROTEIN"/>
    <property type="match status" value="1"/>
</dbReference>
<dbReference type="PATRIC" id="fig|1263868.3.peg.3278"/>
<dbReference type="Gene3D" id="3.40.50.300">
    <property type="entry name" value="P-loop containing nucleotide triphosphate hydrolases"/>
    <property type="match status" value="1"/>
</dbReference>
<dbReference type="SUPFAM" id="SSF52540">
    <property type="entry name" value="P-loop containing nucleoside triphosphate hydrolases"/>
    <property type="match status" value="1"/>
</dbReference>
<dbReference type="InterPro" id="IPR010982">
    <property type="entry name" value="Lambda_DNA-bd_dom_sf"/>
</dbReference>
<dbReference type="STRING" id="1263868.RESH_03031"/>
<dbReference type="InterPro" id="IPR027417">
    <property type="entry name" value="P-loop_NTPase"/>
</dbReference>
<dbReference type="Proteomes" id="UP000011996">
    <property type="component" value="Unassembled WGS sequence"/>
</dbReference>
<proteinExistence type="predicted"/>
<dbReference type="RefSeq" id="WP_008667379.1">
    <property type="nucleotide sequence ID" value="NZ_ANOF01000095.1"/>
</dbReference>
<comment type="caution">
    <text evidence="2">The sequence shown here is derived from an EMBL/GenBank/DDBJ whole genome shotgun (WGS) entry which is preliminary data.</text>
</comment>
<evidence type="ECO:0000259" key="1">
    <source>
        <dbReference type="PROSITE" id="PS50837"/>
    </source>
</evidence>
<gene>
    <name evidence="2" type="ORF">RESH_03031</name>
</gene>
<dbReference type="AlphaFoldDB" id="M5S440"/>
<feature type="domain" description="NACHT" evidence="1">
    <location>
        <begin position="166"/>
        <end position="280"/>
    </location>
</feature>
<organism evidence="2 3">
    <name type="scientific">Rhodopirellula europaea SH398</name>
    <dbReference type="NCBI Taxonomy" id="1263868"/>
    <lineage>
        <taxon>Bacteria</taxon>
        <taxon>Pseudomonadati</taxon>
        <taxon>Planctomycetota</taxon>
        <taxon>Planctomycetia</taxon>
        <taxon>Pirellulales</taxon>
        <taxon>Pirellulaceae</taxon>
        <taxon>Rhodopirellula</taxon>
    </lineage>
</organism>
<accession>M5S440</accession>
<dbReference type="InterPro" id="IPR007111">
    <property type="entry name" value="NACHT_NTPase"/>
</dbReference>
<dbReference type="PROSITE" id="PS50837">
    <property type="entry name" value="NACHT"/>
    <property type="match status" value="1"/>
</dbReference>
<dbReference type="OrthoDB" id="1488560at2"/>
<reference evidence="2 3" key="1">
    <citation type="journal article" date="2013" name="Mar. Genomics">
        <title>Expression of sulfatases in Rhodopirellula baltica and the diversity of sulfatases in the genus Rhodopirellula.</title>
        <authorList>
            <person name="Wegner C.E."/>
            <person name="Richter-Heitmann T."/>
            <person name="Klindworth A."/>
            <person name="Klockow C."/>
            <person name="Richter M."/>
            <person name="Achstetter T."/>
            <person name="Glockner F.O."/>
            <person name="Harder J."/>
        </authorList>
    </citation>
    <scope>NUCLEOTIDE SEQUENCE [LARGE SCALE GENOMIC DNA]</scope>
    <source>
        <strain evidence="2 3">SH398</strain>
    </source>
</reference>
<sequence length="657" mass="74945">MRYPEDLGKITDLLTSKYGKAIAEGTHRVRDGAIDRLIRERATTQSSVALRSGVDQPRISKMKRGYSKLRKPLRFEAAALYAVAACLECDFEDLADLPLNSSRFYSTEQIDDVREKLQQVALVRTIDHTAEPCHLKDIYFRTRGHTRDQAESEAIELDGLHRFPTGLTVIEGQAGQGKSILLRHLAFEASRSGHSLPLFIELRHLEQRELRDAIRETVAGLGLDLPRKKFKQFMLTGQPILLLDAFDEVSNASRKQLILDIERLIESFPKVKVVLSSRPNEFTNYFTNAAVYWICKLESHEVEKVINLYATSNESTLLLERLKEVDAKPVSEVLTTPLNVLLLVIHFRYRRSVPESVIDFYRDLFDVMVRRHNLSERGAKRTLMSALDSHELRVVFQAFCFTVAVKAPGSSVLRGTAENWIGASLQLRELFASASDVLSDFHNVAALLVEEGGRYDFVHRTVQEFFAAEHVAAATDKQAKVFYRSVYTSPDIECWGRILQFLITLDELRIHQYLIVPILTSFAPFSLTQFLSQVMSLEMKTEGETTYIYLDMEYPVYTGRFEQISDYIILRIKKTMPVVDLTGMLADLKEFAVSGGDPTWFAVQKSRGKTKIERRCYVEIVTYLINALVRYCAELEPVYEKSCAVVERGENLKAFEF</sequence>
<name>M5S440_9BACT</name>
<dbReference type="SUPFAM" id="SSF47413">
    <property type="entry name" value="lambda repressor-like DNA-binding domains"/>
    <property type="match status" value="1"/>
</dbReference>